<evidence type="ECO:0000259" key="4">
    <source>
        <dbReference type="Pfam" id="PF13458"/>
    </source>
</evidence>
<dbReference type="SUPFAM" id="SSF53822">
    <property type="entry name" value="Periplasmic binding protein-like I"/>
    <property type="match status" value="1"/>
</dbReference>
<proteinExistence type="inferred from homology"/>
<keyword evidence="3" id="KW-0029">Amino-acid transport</keyword>
<dbReference type="AlphaFoldDB" id="A0A916SUL2"/>
<comment type="caution">
    <text evidence="5">The sequence shown here is derived from an EMBL/GenBank/DDBJ whole genome shotgun (WGS) entry which is preliminary data.</text>
</comment>
<evidence type="ECO:0000313" key="5">
    <source>
        <dbReference type="EMBL" id="GGB17815.1"/>
    </source>
</evidence>
<dbReference type="PANTHER" id="PTHR30483:SF6">
    <property type="entry name" value="PERIPLASMIC BINDING PROTEIN OF ABC TRANSPORTER FOR NATURAL AMINO ACIDS"/>
    <property type="match status" value="1"/>
</dbReference>
<keyword evidence="3" id="KW-0813">Transport</keyword>
<evidence type="ECO:0000256" key="3">
    <source>
        <dbReference type="ARBA" id="ARBA00022970"/>
    </source>
</evidence>
<reference evidence="5" key="2">
    <citation type="submission" date="2020-09" db="EMBL/GenBank/DDBJ databases">
        <authorList>
            <person name="Sun Q."/>
            <person name="Zhou Y."/>
        </authorList>
    </citation>
    <scope>NUCLEOTIDE SEQUENCE</scope>
    <source>
        <strain evidence="5">CGMCC 1.15330</strain>
    </source>
</reference>
<evidence type="ECO:0000313" key="6">
    <source>
        <dbReference type="Proteomes" id="UP000623067"/>
    </source>
</evidence>
<feature type="domain" description="Leucine-binding protein" evidence="4">
    <location>
        <begin position="71"/>
        <end position="392"/>
    </location>
</feature>
<accession>A0A916SUL2</accession>
<name>A0A916SUL2_9SPHN</name>
<dbReference type="Pfam" id="PF13458">
    <property type="entry name" value="Peripla_BP_6"/>
    <property type="match status" value="1"/>
</dbReference>
<reference evidence="5" key="1">
    <citation type="journal article" date="2014" name="Int. J. Syst. Evol. Microbiol.">
        <title>Complete genome sequence of Corynebacterium casei LMG S-19264T (=DSM 44701T), isolated from a smear-ripened cheese.</title>
        <authorList>
            <consortium name="US DOE Joint Genome Institute (JGI-PGF)"/>
            <person name="Walter F."/>
            <person name="Albersmeier A."/>
            <person name="Kalinowski J."/>
            <person name="Ruckert C."/>
        </authorList>
    </citation>
    <scope>NUCLEOTIDE SEQUENCE</scope>
    <source>
        <strain evidence="5">CGMCC 1.15330</strain>
    </source>
</reference>
<dbReference type="CDD" id="cd06339">
    <property type="entry name" value="PBP1_YraM_LppC_lipoprotein-like"/>
    <property type="match status" value="1"/>
</dbReference>
<organism evidence="5 6">
    <name type="scientific">Sphingomonas metalli</name>
    <dbReference type="NCBI Taxonomy" id="1779358"/>
    <lineage>
        <taxon>Bacteria</taxon>
        <taxon>Pseudomonadati</taxon>
        <taxon>Pseudomonadota</taxon>
        <taxon>Alphaproteobacteria</taxon>
        <taxon>Sphingomonadales</taxon>
        <taxon>Sphingomonadaceae</taxon>
        <taxon>Sphingomonas</taxon>
    </lineage>
</organism>
<dbReference type="EMBL" id="BMIH01000001">
    <property type="protein sequence ID" value="GGB17815.1"/>
    <property type="molecule type" value="Genomic_DNA"/>
</dbReference>
<keyword evidence="6" id="KW-1185">Reference proteome</keyword>
<dbReference type="InterPro" id="IPR051010">
    <property type="entry name" value="BCAA_transport"/>
</dbReference>
<dbReference type="Proteomes" id="UP000623067">
    <property type="component" value="Unassembled WGS sequence"/>
</dbReference>
<dbReference type="PANTHER" id="PTHR30483">
    <property type="entry name" value="LEUCINE-SPECIFIC-BINDING PROTEIN"/>
    <property type="match status" value="1"/>
</dbReference>
<keyword evidence="2" id="KW-0732">Signal</keyword>
<comment type="similarity">
    <text evidence="1">Belongs to the leucine-binding protein family.</text>
</comment>
<dbReference type="InterPro" id="IPR028082">
    <property type="entry name" value="Peripla_BP_I"/>
</dbReference>
<dbReference type="GO" id="GO:0006865">
    <property type="term" value="P:amino acid transport"/>
    <property type="evidence" value="ECO:0007669"/>
    <property type="project" value="UniProtKB-KW"/>
</dbReference>
<protein>
    <submittedName>
        <fullName evidence="5">Penicillin-binding protein activator</fullName>
    </submittedName>
</protein>
<sequence length="406" mass="41955">MGSVMAEAGWISQRRTVGRWAALAAAVLLSACQTVIPRGAEPAPERPVTRAERPVTPQVEAGLPRDVNRSRVALLVPLTGPNAGVGQSIANATMLALLDTQNQTVRITNYDTAAIGSGGAAGAARRAIDEGAQLILGPLLSDDVRAVAPIARAANVPVISFSNDIGVAGSGVYLMGYIPAQSVERVVDFARSRGVQTFAGLVPNGLYGERASTAFLRAVEGAGGQVVSLQTYGRTAGGVAAAAQRLVAKAPYGAVLVADAGSIAAAAAPVVKRGSGATTRLLGTELWNTESGVAARPGLAGAWFASVPNTLYRQYAVKYRSRFGSAPYRLSSLGYDAVLLTVRIARDWRPGAAFPESKLREADGFAGLDGAFRFGRDGIAERALEVQEIRGGTTVTVSPAPTGFGK</sequence>
<evidence type="ECO:0000256" key="1">
    <source>
        <dbReference type="ARBA" id="ARBA00010062"/>
    </source>
</evidence>
<gene>
    <name evidence="5" type="ORF">GCM10011380_04180</name>
</gene>
<dbReference type="Gene3D" id="3.40.50.2300">
    <property type="match status" value="2"/>
</dbReference>
<evidence type="ECO:0000256" key="2">
    <source>
        <dbReference type="ARBA" id="ARBA00022729"/>
    </source>
</evidence>
<dbReference type="InterPro" id="IPR028081">
    <property type="entry name" value="Leu-bd"/>
</dbReference>